<organism evidence="2 3">
    <name type="scientific">Sphingomonas populi</name>
    <dbReference type="NCBI Taxonomy" id="2484750"/>
    <lineage>
        <taxon>Bacteria</taxon>
        <taxon>Pseudomonadati</taxon>
        <taxon>Pseudomonadota</taxon>
        <taxon>Alphaproteobacteria</taxon>
        <taxon>Sphingomonadales</taxon>
        <taxon>Sphingomonadaceae</taxon>
        <taxon>Sphingomonas</taxon>
    </lineage>
</organism>
<evidence type="ECO:0000313" key="3">
    <source>
        <dbReference type="Proteomes" id="UP000292085"/>
    </source>
</evidence>
<accession>A0A4Q6Y9R3</accession>
<evidence type="ECO:0000313" key="2">
    <source>
        <dbReference type="EMBL" id="RZF66216.1"/>
    </source>
</evidence>
<reference evidence="2 3" key="1">
    <citation type="submission" date="2019-02" db="EMBL/GenBank/DDBJ databases">
        <authorList>
            <person name="Li Y."/>
        </authorList>
    </citation>
    <scope>NUCLEOTIDE SEQUENCE [LARGE SCALE GENOMIC DNA]</scope>
    <source>
        <strain evidence="2 3">3-7</strain>
    </source>
</reference>
<dbReference type="OrthoDB" id="5402191at2"/>
<sequence length="134" mass="13918">MSMRISSAILLPLALAACGERNADTDTLANVEAQQRAAADDEGLIECAAKGASAFTRSCTVDRTDSDQGLVLTVRHRDGAFHRLLVTKDGRGVIAADGAEKAVVTILGPGQIEVALSGDRYRLPATVKGAAKPS</sequence>
<evidence type="ECO:0000256" key="1">
    <source>
        <dbReference type="SAM" id="SignalP"/>
    </source>
</evidence>
<proteinExistence type="predicted"/>
<feature type="chain" id="PRO_5020492301" description="Lipoprotein" evidence="1">
    <location>
        <begin position="24"/>
        <end position="134"/>
    </location>
</feature>
<dbReference type="EMBL" id="SGIS01000002">
    <property type="protein sequence ID" value="RZF66216.1"/>
    <property type="molecule type" value="Genomic_DNA"/>
</dbReference>
<feature type="signal peptide" evidence="1">
    <location>
        <begin position="1"/>
        <end position="23"/>
    </location>
</feature>
<dbReference type="AlphaFoldDB" id="A0A4Q6Y9R3"/>
<comment type="caution">
    <text evidence="2">The sequence shown here is derived from an EMBL/GenBank/DDBJ whole genome shotgun (WGS) entry which is preliminary data.</text>
</comment>
<dbReference type="Proteomes" id="UP000292085">
    <property type="component" value="Unassembled WGS sequence"/>
</dbReference>
<keyword evidence="3" id="KW-1185">Reference proteome</keyword>
<keyword evidence="1" id="KW-0732">Signal</keyword>
<protein>
    <recommendedName>
        <fullName evidence="4">Lipoprotein</fullName>
    </recommendedName>
</protein>
<dbReference type="PROSITE" id="PS51257">
    <property type="entry name" value="PROKAR_LIPOPROTEIN"/>
    <property type="match status" value="1"/>
</dbReference>
<evidence type="ECO:0008006" key="4">
    <source>
        <dbReference type="Google" id="ProtNLM"/>
    </source>
</evidence>
<name>A0A4Q6Y9R3_9SPHN</name>
<gene>
    <name evidence="2" type="ORF">EWE75_02235</name>
</gene>